<evidence type="ECO:0000313" key="16">
    <source>
        <dbReference type="EMBL" id="KAJ8906036.1"/>
    </source>
</evidence>
<evidence type="ECO:0000256" key="2">
    <source>
        <dbReference type="ARBA" id="ARBA00004747"/>
    </source>
</evidence>
<evidence type="ECO:0000256" key="3">
    <source>
        <dbReference type="ARBA" id="ARBA00010190"/>
    </source>
</evidence>
<dbReference type="GO" id="GO:0006189">
    <property type="term" value="P:'de novo' IMP biosynthetic process"/>
    <property type="evidence" value="ECO:0007669"/>
    <property type="project" value="InterPro"/>
</dbReference>
<comment type="similarity">
    <text evidence="3">Belongs to the SAICAR synthetase family.</text>
</comment>
<evidence type="ECO:0000256" key="5">
    <source>
        <dbReference type="ARBA" id="ARBA00012217"/>
    </source>
</evidence>
<keyword evidence="11" id="KW-0511">Multifunctional enzyme</keyword>
<keyword evidence="8" id="KW-0547">Nucleotide-binding</keyword>
<dbReference type="HAMAP" id="MF_00137">
    <property type="entry name" value="SAICAR_synth"/>
    <property type="match status" value="1"/>
</dbReference>
<dbReference type="InterPro" id="IPR018236">
    <property type="entry name" value="SAICAR_synthetase_CS"/>
</dbReference>
<comment type="caution">
    <text evidence="16">The sequence shown here is derived from an EMBL/GenBank/DDBJ whole genome shotgun (WGS) entry which is preliminary data.</text>
</comment>
<dbReference type="Gene3D" id="3.30.200.20">
    <property type="entry name" value="Phosphorylase Kinase, domain 1"/>
    <property type="match status" value="1"/>
</dbReference>
<dbReference type="EC" id="4.1.1.21" evidence="6"/>
<organism evidence="16 17">
    <name type="scientific">Rhodosorus marinus</name>
    <dbReference type="NCBI Taxonomy" id="101924"/>
    <lineage>
        <taxon>Eukaryota</taxon>
        <taxon>Rhodophyta</taxon>
        <taxon>Stylonematophyceae</taxon>
        <taxon>Stylonematales</taxon>
        <taxon>Stylonemataceae</taxon>
        <taxon>Rhodosorus</taxon>
    </lineage>
</organism>
<accession>A0AAV8UU03</accession>
<dbReference type="InterPro" id="IPR028923">
    <property type="entry name" value="SAICAR_synt/ADE2_N"/>
</dbReference>
<dbReference type="PROSITE" id="PS01058">
    <property type="entry name" value="SAICAR_SYNTHETASE_2"/>
    <property type="match status" value="1"/>
</dbReference>
<feature type="domain" description="PurE" evidence="15">
    <location>
        <begin position="53"/>
        <end position="200"/>
    </location>
</feature>
<dbReference type="AlphaFoldDB" id="A0AAV8UU03"/>
<dbReference type="Proteomes" id="UP001157974">
    <property type="component" value="Unassembled WGS sequence"/>
</dbReference>
<dbReference type="FunFam" id="3.30.200.20:FF:000199">
    <property type="entry name" value="Phosphoribosylaminoimidazole-succinocarboxamide synthase"/>
    <property type="match status" value="1"/>
</dbReference>
<sequence length="532" mass="57948">MLGFVTGTGIATGKNGASTLGCQAVKPNFGLGVRRGSRSLVTMDATSGEGLKPVCPILMGSASDMDRCKKIAEALEAFGIDADLRIASAHKVPARLLKVIEAYNEDPRPKVFIGVAGRSNALSGVLDCATTAPVISCPPYSDAFGGTDLYSSIRMPGGVAPALVLDPAGAALMAAKILGINNSKVRDAVADLQRRNRERLFVDDVLATSTSLTPEIQARHQTKDVITETDLGTTFGASEKRSGKVRDQYDAGDKIYLVTTDRQSAFDRVLAAIPFKGQVLNLSSAWWFKKTEHIVPNHVLSVPHPYVTVAKKCSPFPVEFVVRGYITGSTSTSLWTNYKNGVRNYCGINFPEGLIKNQKLDENVLTPTTKEEFGDKPISPAEIVSSGLMTQQDFEACAKASMELFAYGQELARENGLILVDTKYEFGKDADGVIRLIDEIHTPDSSRFWIAPTFDERFNKGENPENVDKEFLRLWFSDNCDPYKDEILPEAPEDLVVELGRRYIMLYQLITGESFDTNATPPSPEAIAEAIA</sequence>
<keyword evidence="7" id="KW-0436">Ligase</keyword>
<evidence type="ECO:0000313" key="17">
    <source>
        <dbReference type="Proteomes" id="UP001157974"/>
    </source>
</evidence>
<evidence type="ECO:0000256" key="1">
    <source>
        <dbReference type="ARBA" id="ARBA00004672"/>
    </source>
</evidence>
<dbReference type="GO" id="GO:0005737">
    <property type="term" value="C:cytoplasm"/>
    <property type="evidence" value="ECO:0007669"/>
    <property type="project" value="TreeGrafter"/>
</dbReference>
<dbReference type="Pfam" id="PF01259">
    <property type="entry name" value="SAICAR_synt"/>
    <property type="match status" value="1"/>
</dbReference>
<dbReference type="Gene3D" id="3.40.50.1970">
    <property type="match status" value="1"/>
</dbReference>
<dbReference type="InterPro" id="IPR000031">
    <property type="entry name" value="PurE_dom"/>
</dbReference>
<keyword evidence="9" id="KW-0658">Purine biosynthesis</keyword>
<evidence type="ECO:0000256" key="11">
    <source>
        <dbReference type="ARBA" id="ARBA00023268"/>
    </source>
</evidence>
<dbReference type="SUPFAM" id="SSF52255">
    <property type="entry name" value="N5-CAIR mutase (phosphoribosylaminoimidazole carboxylase, PurE)"/>
    <property type="match status" value="1"/>
</dbReference>
<evidence type="ECO:0000256" key="6">
    <source>
        <dbReference type="ARBA" id="ARBA00012329"/>
    </source>
</evidence>
<gene>
    <name evidence="16" type="ORF">NDN08_002536</name>
</gene>
<keyword evidence="17" id="KW-1185">Reference proteome</keyword>
<evidence type="ECO:0000256" key="12">
    <source>
        <dbReference type="ARBA" id="ARBA00030409"/>
    </source>
</evidence>
<dbReference type="GO" id="GO:0004638">
    <property type="term" value="F:phosphoribosylaminoimidazole carboxylase activity"/>
    <property type="evidence" value="ECO:0007669"/>
    <property type="project" value="UniProtKB-EC"/>
</dbReference>
<evidence type="ECO:0000256" key="7">
    <source>
        <dbReference type="ARBA" id="ARBA00022598"/>
    </source>
</evidence>
<dbReference type="SMART" id="SM01001">
    <property type="entry name" value="AIRC"/>
    <property type="match status" value="1"/>
</dbReference>
<evidence type="ECO:0000256" key="13">
    <source>
        <dbReference type="ARBA" id="ARBA00048475"/>
    </source>
</evidence>
<keyword evidence="10" id="KW-0067">ATP-binding</keyword>
<dbReference type="CDD" id="cd01414">
    <property type="entry name" value="SAICAR_synt_Sc"/>
    <property type="match status" value="1"/>
</dbReference>
<dbReference type="PROSITE" id="PS01057">
    <property type="entry name" value="SAICAR_SYNTHETASE_1"/>
    <property type="match status" value="1"/>
</dbReference>
<dbReference type="FunFam" id="3.30.470.20:FF:000015">
    <property type="entry name" value="Phosphoribosylaminoimidazole-succinocarboxamide synthase"/>
    <property type="match status" value="1"/>
</dbReference>
<comment type="pathway">
    <text evidence="2">Purine metabolism; IMP biosynthesis via de novo pathway; 5-amino-1-(5-phospho-D-ribosyl)imidazole-4-carboxylate from 5-amino-1-(5-phospho-D-ribosyl)imidazole (carboxylase route): step 1/1.</text>
</comment>
<dbReference type="SUPFAM" id="SSF56104">
    <property type="entry name" value="SAICAR synthase-like"/>
    <property type="match status" value="1"/>
</dbReference>
<dbReference type="Pfam" id="PF00731">
    <property type="entry name" value="AIRC"/>
    <property type="match status" value="1"/>
</dbReference>
<dbReference type="GO" id="GO:0005524">
    <property type="term" value="F:ATP binding"/>
    <property type="evidence" value="ECO:0007669"/>
    <property type="project" value="UniProtKB-KW"/>
</dbReference>
<name>A0AAV8UU03_9RHOD</name>
<dbReference type="PANTHER" id="PTHR43700:SF1">
    <property type="entry name" value="PHOSPHORIBOSYLAMINOIMIDAZOLE-SUCCINOCARBOXAMIDE SYNTHASE"/>
    <property type="match status" value="1"/>
</dbReference>
<evidence type="ECO:0000256" key="9">
    <source>
        <dbReference type="ARBA" id="ARBA00022755"/>
    </source>
</evidence>
<evidence type="ECO:0000256" key="8">
    <source>
        <dbReference type="ARBA" id="ARBA00022741"/>
    </source>
</evidence>
<evidence type="ECO:0000256" key="10">
    <source>
        <dbReference type="ARBA" id="ARBA00022840"/>
    </source>
</evidence>
<evidence type="ECO:0000256" key="14">
    <source>
        <dbReference type="ARBA" id="ARBA00073447"/>
    </source>
</evidence>
<comment type="pathway">
    <text evidence="1">Purine metabolism; IMP biosynthesis via de novo pathway; 5-amino-1-(5-phospho-D-ribosyl)imidazole-4-carboxamide from 5-amino-1-(5-phospho-D-ribosyl)imidazole-4-carboxylate: step 1/2.</text>
</comment>
<dbReference type="EMBL" id="JAMWBK010000004">
    <property type="protein sequence ID" value="KAJ8906036.1"/>
    <property type="molecule type" value="Genomic_DNA"/>
</dbReference>
<protein>
    <recommendedName>
        <fullName evidence="14">Phosphoribosylaminoimidazole-succinocarboxamide synthase, chloroplastic</fullName>
        <ecNumber evidence="6">4.1.1.21</ecNumber>
        <ecNumber evidence="5">6.3.2.6</ecNumber>
    </recommendedName>
    <alternativeName>
        <fullName evidence="12">SAICAR synthetase</fullName>
    </alternativeName>
</protein>
<evidence type="ECO:0000259" key="15">
    <source>
        <dbReference type="SMART" id="SM01001"/>
    </source>
</evidence>
<dbReference type="NCBIfam" id="NF009251">
    <property type="entry name" value="PRK12607.1"/>
    <property type="match status" value="1"/>
</dbReference>
<evidence type="ECO:0000256" key="4">
    <source>
        <dbReference type="ARBA" id="ARBA00011020"/>
    </source>
</evidence>
<comment type="catalytic activity">
    <reaction evidence="13">
        <text>5-amino-1-(5-phospho-D-ribosyl)imidazole-4-carboxylate + L-aspartate + ATP = (2S)-2-[5-amino-1-(5-phospho-beta-D-ribosyl)imidazole-4-carboxamido]succinate + ADP + phosphate + 2 H(+)</text>
        <dbReference type="Rhea" id="RHEA:22628"/>
        <dbReference type="ChEBI" id="CHEBI:15378"/>
        <dbReference type="ChEBI" id="CHEBI:29991"/>
        <dbReference type="ChEBI" id="CHEBI:30616"/>
        <dbReference type="ChEBI" id="CHEBI:43474"/>
        <dbReference type="ChEBI" id="CHEBI:58443"/>
        <dbReference type="ChEBI" id="CHEBI:77657"/>
        <dbReference type="ChEBI" id="CHEBI:456216"/>
        <dbReference type="EC" id="6.3.2.6"/>
    </reaction>
</comment>
<dbReference type="GO" id="GO:0004639">
    <property type="term" value="F:phosphoribosylaminoimidazolesuccinocarboxamide synthase activity"/>
    <property type="evidence" value="ECO:0007669"/>
    <property type="project" value="UniProtKB-EC"/>
</dbReference>
<dbReference type="EC" id="6.3.2.6" evidence="5"/>
<comment type="similarity">
    <text evidence="4">In the N-terminal section; belongs to the SAICAR synthetase family.</text>
</comment>
<dbReference type="PANTHER" id="PTHR43700">
    <property type="entry name" value="PHOSPHORIBOSYLAMINOIMIDAZOLE-SUCCINOCARBOXAMIDE SYNTHASE"/>
    <property type="match status" value="1"/>
</dbReference>
<proteinExistence type="inferred from homology"/>
<dbReference type="Gene3D" id="3.30.470.20">
    <property type="entry name" value="ATP-grasp fold, B domain"/>
    <property type="match status" value="1"/>
</dbReference>
<reference evidence="16 17" key="1">
    <citation type="journal article" date="2023" name="Nat. Commun.">
        <title>Origin of minicircular mitochondrial genomes in red algae.</title>
        <authorList>
            <person name="Lee Y."/>
            <person name="Cho C.H."/>
            <person name="Lee Y.M."/>
            <person name="Park S.I."/>
            <person name="Yang J.H."/>
            <person name="West J.A."/>
            <person name="Bhattacharya D."/>
            <person name="Yoon H.S."/>
        </authorList>
    </citation>
    <scope>NUCLEOTIDE SEQUENCE [LARGE SCALE GENOMIC DNA]</scope>
    <source>
        <strain evidence="16 17">CCMP1338</strain>
        <tissue evidence="16">Whole cell</tissue>
    </source>
</reference>